<proteinExistence type="predicted"/>
<name>A0A133MM15_CLOPF</name>
<gene>
    <name evidence="1" type="ORF">HMPREF3222_03128</name>
</gene>
<dbReference type="PATRIC" id="fig|1502.174.peg.3155"/>
<evidence type="ECO:0000313" key="1">
    <source>
        <dbReference type="EMBL" id="KXA05060.1"/>
    </source>
</evidence>
<organism evidence="1 2">
    <name type="scientific">Clostridium perfringens</name>
    <dbReference type="NCBI Taxonomy" id="1502"/>
    <lineage>
        <taxon>Bacteria</taxon>
        <taxon>Bacillati</taxon>
        <taxon>Bacillota</taxon>
        <taxon>Clostridia</taxon>
        <taxon>Eubacteriales</taxon>
        <taxon>Clostridiaceae</taxon>
        <taxon>Clostridium</taxon>
    </lineage>
</organism>
<reference evidence="1 2" key="1">
    <citation type="submission" date="2016-01" db="EMBL/GenBank/DDBJ databases">
        <authorList>
            <person name="Oliw E.H."/>
        </authorList>
    </citation>
    <scope>NUCLEOTIDE SEQUENCE [LARGE SCALE GENOMIC DNA]</scope>
    <source>
        <strain evidence="1 2">MJR7757A</strain>
    </source>
</reference>
<accession>A0A133MM15</accession>
<dbReference type="Proteomes" id="UP000070646">
    <property type="component" value="Unassembled WGS sequence"/>
</dbReference>
<protein>
    <submittedName>
        <fullName evidence="1">Uncharacterized protein</fullName>
    </submittedName>
</protein>
<dbReference type="EMBL" id="LRPU01000208">
    <property type="protein sequence ID" value="KXA05060.1"/>
    <property type="molecule type" value="Genomic_DNA"/>
</dbReference>
<dbReference type="AlphaFoldDB" id="A0A133MM15"/>
<sequence length="220" mass="26396">MLGINLFKKNKNGRKFLFGTMLYSKKLTIDNTEYYLVRYYGYKNFIALKIIEKDNFEKGYSLCDFRYSLDENKIIPFEISKYLKFKICEEDMLNGDIISLDLSKLIILIDFFNFYYPYKFSNLDQLKSPTNDELIEIFEYLNRKKYLSKIVNLHGQEILIVSKLSFSVFIDVALYFENNELFISNIIPNLDNELKFLDKYKLKKFNLKTLKKFLNPYKNL</sequence>
<comment type="caution">
    <text evidence="1">The sequence shown here is derived from an EMBL/GenBank/DDBJ whole genome shotgun (WGS) entry which is preliminary data.</text>
</comment>
<evidence type="ECO:0000313" key="2">
    <source>
        <dbReference type="Proteomes" id="UP000070646"/>
    </source>
</evidence>
<dbReference type="RefSeq" id="WP_060796915.1">
    <property type="nucleotide sequence ID" value="NZ_KQ956330.1"/>
</dbReference>